<dbReference type="InterPro" id="IPR005122">
    <property type="entry name" value="Uracil-DNA_glycosylase-like"/>
</dbReference>
<dbReference type="STRING" id="272621.LBA1282"/>
<evidence type="ECO:0000256" key="3">
    <source>
        <dbReference type="ARBA" id="ARBA00022763"/>
    </source>
</evidence>
<dbReference type="SMART" id="SM00986">
    <property type="entry name" value="UDG"/>
    <property type="match status" value="1"/>
</dbReference>
<keyword evidence="2" id="KW-0479">Metal-binding</keyword>
<dbReference type="EMBL" id="CP000033">
    <property type="protein sequence ID" value="AAV43112.1"/>
    <property type="molecule type" value="Genomic_DNA"/>
</dbReference>
<keyword evidence="7" id="KW-0234">DNA repair</keyword>
<dbReference type="GO" id="GO:0046872">
    <property type="term" value="F:metal ion binding"/>
    <property type="evidence" value="ECO:0007669"/>
    <property type="project" value="UniProtKB-KW"/>
</dbReference>
<dbReference type="AlphaFoldDB" id="Q5FJL2"/>
<feature type="domain" description="Uracil-DNA glycosylase-like" evidence="8">
    <location>
        <begin position="25"/>
        <end position="205"/>
    </location>
</feature>
<dbReference type="Gene3D" id="3.40.470.10">
    <property type="entry name" value="Uracil-DNA glycosylase-like domain"/>
    <property type="match status" value="1"/>
</dbReference>
<dbReference type="Proteomes" id="UP000006381">
    <property type="component" value="Chromosome"/>
</dbReference>
<dbReference type="GeneID" id="93289631"/>
<name>Q5FJL2_LACAC</name>
<dbReference type="PATRIC" id="fig|272621.13.peg.1214"/>
<dbReference type="OrthoDB" id="5290748at2"/>
<evidence type="ECO:0000256" key="4">
    <source>
        <dbReference type="ARBA" id="ARBA00022801"/>
    </source>
</evidence>
<keyword evidence="3" id="KW-0227">DNA damage</keyword>
<keyword evidence="10" id="KW-1185">Reference proteome</keyword>
<evidence type="ECO:0000256" key="1">
    <source>
        <dbReference type="ARBA" id="ARBA00022485"/>
    </source>
</evidence>
<keyword evidence="4" id="KW-0378">Hydrolase</keyword>
<accession>Q5FJL2</accession>
<dbReference type="KEGG" id="lac:LBA1282"/>
<evidence type="ECO:0000313" key="10">
    <source>
        <dbReference type="Proteomes" id="UP000006381"/>
    </source>
</evidence>
<dbReference type="BioCyc" id="LACI272621:G1G49-1262-MONOMER"/>
<evidence type="ECO:0000256" key="6">
    <source>
        <dbReference type="ARBA" id="ARBA00023014"/>
    </source>
</evidence>
<dbReference type="PANTHER" id="PTHR33693">
    <property type="entry name" value="TYPE-5 URACIL-DNA GLYCOSYLASE"/>
    <property type="match status" value="1"/>
</dbReference>
<dbReference type="eggNOG" id="COG1573">
    <property type="taxonomic scope" value="Bacteria"/>
</dbReference>
<evidence type="ECO:0000256" key="5">
    <source>
        <dbReference type="ARBA" id="ARBA00023004"/>
    </source>
</evidence>
<dbReference type="CDD" id="cd10030">
    <property type="entry name" value="UDG-F4_TTUDGA_SPO1dp_like"/>
    <property type="match status" value="1"/>
</dbReference>
<keyword evidence="1" id="KW-0004">4Fe-4S</keyword>
<dbReference type="SMART" id="SM00987">
    <property type="entry name" value="UreE_C"/>
    <property type="match status" value="1"/>
</dbReference>
<dbReference type="HOGENOM" id="CLU_044815_1_2_9"/>
<evidence type="ECO:0000256" key="7">
    <source>
        <dbReference type="ARBA" id="ARBA00023204"/>
    </source>
</evidence>
<dbReference type="SMR" id="Q5FJL2"/>
<dbReference type="RefSeq" id="WP_003547855.1">
    <property type="nucleotide sequence ID" value="NC_006814.3"/>
</dbReference>
<dbReference type="GO" id="GO:0006281">
    <property type="term" value="P:DNA repair"/>
    <property type="evidence" value="ECO:0007669"/>
    <property type="project" value="UniProtKB-KW"/>
</dbReference>
<gene>
    <name evidence="9" type="ordered locus">LBA1282</name>
</gene>
<dbReference type="InterPro" id="IPR036895">
    <property type="entry name" value="Uracil-DNA_glycosylase-like_sf"/>
</dbReference>
<dbReference type="InterPro" id="IPR051536">
    <property type="entry name" value="UDG_Type-4/5"/>
</dbReference>
<keyword evidence="5" id="KW-0408">Iron</keyword>
<organism evidence="10">
    <name type="scientific">Lactobacillus acidophilus (strain ATCC 700396 / NCK56 / N2 / NCFM)</name>
    <dbReference type="NCBI Taxonomy" id="272621"/>
    <lineage>
        <taxon>Bacteria</taxon>
        <taxon>Bacillati</taxon>
        <taxon>Bacillota</taxon>
        <taxon>Bacilli</taxon>
        <taxon>Lactobacillales</taxon>
        <taxon>Lactobacillaceae</taxon>
        <taxon>Lactobacillus</taxon>
    </lineage>
</organism>
<dbReference type="PANTHER" id="PTHR33693:SF1">
    <property type="entry name" value="TYPE-4 URACIL-DNA GLYCOSYLASE"/>
    <property type="match status" value="1"/>
</dbReference>
<keyword evidence="6" id="KW-0411">Iron-sulfur</keyword>
<dbReference type="Pfam" id="PF03167">
    <property type="entry name" value="UDG"/>
    <property type="match status" value="1"/>
</dbReference>
<dbReference type="GO" id="GO:0051539">
    <property type="term" value="F:4 iron, 4 sulfur cluster binding"/>
    <property type="evidence" value="ECO:0007669"/>
    <property type="project" value="UniProtKB-KW"/>
</dbReference>
<protein>
    <submittedName>
        <fullName evidence="9">DNA polymerase</fullName>
    </submittedName>
</protein>
<dbReference type="GO" id="GO:0097506">
    <property type="term" value="F:deaminated base DNA N-glycosylase activity"/>
    <property type="evidence" value="ECO:0007669"/>
    <property type="project" value="UniProtKB-ARBA"/>
</dbReference>
<dbReference type="SUPFAM" id="SSF52141">
    <property type="entry name" value="Uracil-DNA glycosylase-like"/>
    <property type="match status" value="1"/>
</dbReference>
<proteinExistence type="predicted"/>
<reference evidence="9 10" key="1">
    <citation type="journal article" date="2005" name="Proc. Natl. Acad. Sci. U.S.A.">
        <title>Complete genome sequence of the probiotic lactic acid bacterium Lactobacillus acidophilus NCFM.</title>
        <authorList>
            <person name="Altermann E."/>
            <person name="Russell W.M."/>
            <person name="Azcarate-Peril M.A."/>
            <person name="Barrangou R."/>
            <person name="Buck B.L."/>
            <person name="McAuliffe O."/>
            <person name="Souther N."/>
            <person name="Dobson A."/>
            <person name="Duong T."/>
            <person name="Callanan M."/>
            <person name="Lick S."/>
            <person name="Hamrick A."/>
            <person name="Cano R."/>
            <person name="Klaenhammer T.R."/>
        </authorList>
    </citation>
    <scope>NUCLEOTIDE SEQUENCE [LARGE SCALE GENOMIC DNA]</scope>
    <source>
        <strain evidence="10">ATCC 700396 / NCK56 / N2 / NCFM</strain>
    </source>
</reference>
<sequence>MKYPKELVEEVRKRSEGMKLEGINSGSGPKHPLLMLVGEAPGRNEIVNNIPFSGDAGKELNKSLEQIGLTRDEVYITSAVRSRPYAIKKTFSKRENKEVTKYPNRKPTKKEILAHGPFLDYEIDYAQPKLIVALGSTGLERLLGSGHKISEEHGTVIENTPILKLNSAKDGYIWSKERYTIFPEYHPAAIFYNRKLTDIIVKDWEVIKPYLAKERETNE</sequence>
<evidence type="ECO:0000256" key="2">
    <source>
        <dbReference type="ARBA" id="ARBA00022723"/>
    </source>
</evidence>
<evidence type="ECO:0000313" key="9">
    <source>
        <dbReference type="EMBL" id="AAV43112.1"/>
    </source>
</evidence>
<evidence type="ECO:0000259" key="8">
    <source>
        <dbReference type="SMART" id="SM00986"/>
    </source>
</evidence>